<sequence>MYGWTVKQWIDFHYQSTPDDSLKLLVQLVKDQSTKDAAWISLASIDQLKHQWDFLQSKSNKLDLPLYGVPVAIKDNIDVKGFKTTAACPSYAYDPLQDATTVRLLRDAGAIIIGKTNLDQFATGLVGTRSPYGITPNTFNSKYVSGGSSAGSASVVARGVVPLSLGTDTAGSGRVPAALNNLIGLKPTKGIFSCSGVVPACKSLDCVSIFALNLKDAQLAFNLMAHPDGSNDEFSRPSPSNPLLKFKSNPNILIPLDLLWHGESENPKLYETAVDHFDKLGANLVSKSIAPLLDLAKCLYEGPWVAERYAAMKDFYKSNPPAKDLDPTVTKIIKGGESISAATAFDFEYKRQGILQKVNVLLKDIDVIIVPTAPLTPTIDQVSNEPILINSHQGTYTNFVNLADMSALAIPAGFRNSDGLPFGITLLSHKYNDYALLDLASRYLKVYHDKLSVPQFYGCLKNKKITADDNNDLIPLTQLPNSVLKNSVNLAVVGAHLKGFQLHWQLEAVNATFLKSTTTSSNYKLYALPKTGPVAKPGLRRVDADGSKITIEIYSVPSENFGKFISFVPEPLGIGSVELADGSWCKSFICEEVGYNLKGTVDITSFGGWKNYQNHLSEKDSKKLKPFDSVLVANRGEIAVRIIKTLKKLGITSIAIYSNPDKYAQHVLDADLAVPLNGVSAAETYINIDKVINAAKETNAQAIIPEGIVFVGPSGDAIRKLGLKHSAREIALKANVPLVPGSDLVPDAKAARQIAAKLEYPVMVKSTAGGGGIGLQKVDSENDIERVFQTVQHQGKSYFGDPGVFLERFVENARHVEIQMFGDGYGKAIALGERDCSLQRRNQKIIEETPAPNLPESTRAAMRKAAESLASSMNYKCAGTVEFIYDERRDEFYFLEVNARLQVEHPITEMVTGLDLVEWMLYIAADRAPDFNQKINVTGASMEARLYAENPVKDFMPSPGQLAEVKFPEWARIDGWISKGTVVSAEYDPTLAKIIVHGKDRAEALKKLRQALNETLVSGCITNIDYLRSIANSSMFEEAKVATKVLDSYDYRPTAFEIVSPGAYTTVQDYPGRKGYWHIGVPPSGCMDEYSFRLANRIVGNDKSAPGIEITLNGPKLLFHHDAIISVTGGEAPIDINGKPVKQWSPIHIKRGEKLSIGKLSSGCRAYLAIRGGIDVNEYLGSRSTFALGNLGGYNGRVLKLGDVLFLGQPELPSCTLPVPVSEPVEIPRTLIPSYDFNSTKNWVVGVTCGPHGSPDFFTDEAVKDFFTEKWKVHYNSNRFGVRLIGPKPKWARADGGEAGLHPSNAHDYVYSLGAINFTGDEPVILTCDGPSLGGFVCEAVVAEAEMWKIGQVKPGDLIQFKPISYKEAKQLKSNQDKAIESLEGSIPEFGTILSNPENPVLAEIDDLSHGAPKIVYRQAGDRYILVEYGNNVLDLNLSYRIHKLIEMVNVNKTAGIVEMSQGVRSVLIEYDSNISQEELVKTLISFEKEIVFVNKWEVPSRIIKLPMAFEDKRTLDAVKRYQETIRSDAPWLPNNVDFIANINGIGRNDVKDMLYSARFLVLGLGDVFLGAPCAVPLDPRHRLLGTKYNPSRTFTPNGTVGIGGNYMCIYTMESPGGYQLVGRTVPIWDKLTLGEHSNNGQPWLLSPFDQVEFYPVSEEEIDKFTDEMNAGHFKVEIIESVFDHGKYLQWIQANSQAIEEFRENQGGDKLEEFNRLIQVSNADLESSGGPKLSEDDKFSEDAEMVYSEYSGRFWKPLAAVGDEVKEGDSLIVVEAMKTEMVVVAPKAGKVVKIFHKNVNEQLLTSSFHYTSKMSDQANITAASLSPERWTASSNEALQMFVTDTKGAAKPFQPVFTYPIFGDSESIFGFQDLVIFLCFDSVTFLPFLNVKFSAKLKDEDIEVDPKTKLLEYLPELTIYKDEAKWRDLIEEEQVGYKIPGDKVEGSDFEKNGEKYEIYRIDLNSVKGLELHKRLQILVLLFIEAGSYIDSEDPLWDLYVLYRVSNTELPEIVGFTTAYNYWKYPGFEKFDHGIVQLRKKISQFIVLPTDQGNGLGAEFYLRLYKYWLKDERLIEIVIEDPNESFDDLRDRVDFTRLVEEEVIDLKELNVELASDSKWYSQVKNHEKLEKRQFLRLLEMMLLYKLTKIPNHGLDKKLIRLFIKKRLYEKNKEALATLDEPTRLDKLQTAYHSLEQDYYRILEPVKLSSGPPLKKVKV</sequence>
<dbReference type="GO" id="GO:0046872">
    <property type="term" value="F:metal ion binding"/>
    <property type="evidence" value="ECO:0007669"/>
    <property type="project" value="InterPro"/>
</dbReference>
<protein>
    <recommendedName>
        <fullName evidence="2">Histone acetyltransferase type B catalytic subunit</fullName>
    </recommendedName>
</protein>
<dbReference type="SMART" id="SM00797">
    <property type="entry name" value="AHS2"/>
    <property type="match status" value="1"/>
</dbReference>
<dbReference type="PANTHER" id="PTHR18866:SF128">
    <property type="entry name" value="UREA AMIDOLYASE"/>
    <property type="match status" value="1"/>
</dbReference>
<dbReference type="PROSITE" id="PS00867">
    <property type="entry name" value="CPSASE_2"/>
    <property type="match status" value="1"/>
</dbReference>
<dbReference type="FunFam" id="3.10.490.10:FF:000010">
    <property type="entry name" value="Urea amidolyase"/>
    <property type="match status" value="1"/>
</dbReference>
<dbReference type="InterPro" id="IPR005481">
    <property type="entry name" value="BC-like_N"/>
</dbReference>
<dbReference type="InterPro" id="IPR011764">
    <property type="entry name" value="Biotin_carboxylation_dom"/>
</dbReference>
<evidence type="ECO:0000313" key="13">
    <source>
        <dbReference type="Proteomes" id="UP001385951"/>
    </source>
</evidence>
<dbReference type="Gene3D" id="1.10.10.390">
    <property type="match status" value="1"/>
</dbReference>
<dbReference type="NCBIfam" id="TIGR02712">
    <property type="entry name" value="urea_carbox"/>
    <property type="match status" value="1"/>
</dbReference>
<evidence type="ECO:0000256" key="3">
    <source>
        <dbReference type="ARBA" id="ARBA00022598"/>
    </source>
</evidence>
<evidence type="ECO:0000259" key="11">
    <source>
        <dbReference type="PROSITE" id="PS50979"/>
    </source>
</evidence>
<dbReference type="Gene3D" id="3.90.360.10">
    <property type="entry name" value="Histone acetyl transferase 1 (HAT1), N-terminal domain"/>
    <property type="match status" value="1"/>
</dbReference>
<dbReference type="InterPro" id="IPR003778">
    <property type="entry name" value="CT_A_B"/>
</dbReference>
<keyword evidence="5" id="KW-0378">Hydrolase</keyword>
<dbReference type="InterPro" id="IPR005479">
    <property type="entry name" value="CPAse_ATP-bd"/>
</dbReference>
<dbReference type="NCBIfam" id="TIGR02713">
    <property type="entry name" value="allophanate_hyd"/>
    <property type="match status" value="1"/>
</dbReference>
<dbReference type="CDD" id="cd06850">
    <property type="entry name" value="biotinyl_domain"/>
    <property type="match status" value="1"/>
</dbReference>
<accession>A0AAW0FG08</accession>
<evidence type="ECO:0000256" key="2">
    <source>
        <dbReference type="ARBA" id="ARBA00021268"/>
    </source>
</evidence>
<dbReference type="PROSITE" id="PS50975">
    <property type="entry name" value="ATP_GRASP"/>
    <property type="match status" value="1"/>
</dbReference>
<dbReference type="InterPro" id="IPR001882">
    <property type="entry name" value="Biotin_BS"/>
</dbReference>
<dbReference type="InterPro" id="IPR013523">
    <property type="entry name" value="Hist_AcTrfase_HAT1_C"/>
</dbReference>
<dbReference type="Gene3D" id="3.30.1360.40">
    <property type="match status" value="1"/>
</dbReference>
<gene>
    <name evidence="12" type="primary">DUR1:2</name>
    <name evidence="12" type="ORF">QCA50_016504</name>
</gene>
<dbReference type="InterPro" id="IPR016185">
    <property type="entry name" value="PreATP-grasp_dom_sf"/>
</dbReference>
<dbReference type="SMART" id="SM00878">
    <property type="entry name" value="Biotin_carb_C"/>
    <property type="match status" value="1"/>
</dbReference>
<evidence type="ECO:0000256" key="5">
    <source>
        <dbReference type="ARBA" id="ARBA00022801"/>
    </source>
</evidence>
<dbReference type="Pfam" id="PF21184">
    <property type="entry name" value="HAT1_C_fung"/>
    <property type="match status" value="1"/>
</dbReference>
<dbReference type="NCBIfam" id="TIGR00724">
    <property type="entry name" value="urea_amlyse_rel"/>
    <property type="match status" value="1"/>
</dbReference>
<organism evidence="12 13">
    <name type="scientific">Cerrena zonata</name>
    <dbReference type="NCBI Taxonomy" id="2478898"/>
    <lineage>
        <taxon>Eukaryota</taxon>
        <taxon>Fungi</taxon>
        <taxon>Dikarya</taxon>
        <taxon>Basidiomycota</taxon>
        <taxon>Agaricomycotina</taxon>
        <taxon>Agaricomycetes</taxon>
        <taxon>Polyporales</taxon>
        <taxon>Cerrenaceae</taxon>
        <taxon>Cerrena</taxon>
    </lineage>
</organism>
<dbReference type="Gene3D" id="3.40.50.20">
    <property type="match status" value="1"/>
</dbReference>
<dbReference type="InterPro" id="IPR014084">
    <property type="entry name" value="Urea_COase"/>
</dbReference>
<dbReference type="PROSITE" id="PS50968">
    <property type="entry name" value="BIOTINYL_LIPOYL"/>
    <property type="match status" value="1"/>
</dbReference>
<dbReference type="InterPro" id="IPR029000">
    <property type="entry name" value="Cyclophilin-like_dom_sf"/>
</dbReference>
<dbReference type="InterPro" id="IPR023631">
    <property type="entry name" value="Amidase_dom"/>
</dbReference>
<evidence type="ECO:0000256" key="6">
    <source>
        <dbReference type="ARBA" id="ARBA00022840"/>
    </source>
</evidence>
<keyword evidence="13" id="KW-1185">Reference proteome</keyword>
<dbReference type="InterPro" id="IPR011054">
    <property type="entry name" value="Rudment_hybrid_motif"/>
</dbReference>
<dbReference type="InterPro" id="IPR013815">
    <property type="entry name" value="ATP_grasp_subdomain_1"/>
</dbReference>
<dbReference type="GO" id="GO:0004847">
    <property type="term" value="F:urea carboxylase activity"/>
    <property type="evidence" value="ECO:0007669"/>
    <property type="project" value="TreeGrafter"/>
</dbReference>
<dbReference type="Gene3D" id="3.30.470.20">
    <property type="entry name" value="ATP-grasp fold, B domain"/>
    <property type="match status" value="1"/>
</dbReference>
<proteinExistence type="predicted"/>
<dbReference type="SUPFAM" id="SSF160467">
    <property type="entry name" value="PH0987 N-terminal domain-like"/>
    <property type="match status" value="1"/>
</dbReference>
<dbReference type="Pfam" id="PF02626">
    <property type="entry name" value="CT_A_B"/>
    <property type="match status" value="1"/>
</dbReference>
<dbReference type="Gene3D" id="3.40.630.30">
    <property type="match status" value="1"/>
</dbReference>
<feature type="domain" description="ATP-grasp" evidence="10">
    <location>
        <begin position="728"/>
        <end position="925"/>
    </location>
</feature>
<evidence type="ECO:0000256" key="4">
    <source>
        <dbReference type="ARBA" id="ARBA00022741"/>
    </source>
</evidence>
<dbReference type="Gene3D" id="1.20.58.1700">
    <property type="match status" value="1"/>
</dbReference>
<dbReference type="InterPro" id="IPR011761">
    <property type="entry name" value="ATP-grasp"/>
</dbReference>
<dbReference type="InterPro" id="IPR000089">
    <property type="entry name" value="Biotin_lipoyl"/>
</dbReference>
<dbReference type="Proteomes" id="UP001385951">
    <property type="component" value="Unassembled WGS sequence"/>
</dbReference>
<dbReference type="PROSITE" id="PS00188">
    <property type="entry name" value="BIOTIN"/>
    <property type="match status" value="1"/>
</dbReference>
<dbReference type="NCBIfam" id="NF006043">
    <property type="entry name" value="PRK08186.1"/>
    <property type="match status" value="1"/>
</dbReference>
<evidence type="ECO:0000313" key="12">
    <source>
        <dbReference type="EMBL" id="KAK7680505.1"/>
    </source>
</evidence>
<dbReference type="Gene3D" id="2.40.50.100">
    <property type="match status" value="1"/>
</dbReference>
<dbReference type="InterPro" id="IPR003833">
    <property type="entry name" value="CT_C_D"/>
</dbReference>
<evidence type="ECO:0000259" key="10">
    <source>
        <dbReference type="PROSITE" id="PS50975"/>
    </source>
</evidence>
<dbReference type="PANTHER" id="PTHR18866">
    <property type="entry name" value="CARBOXYLASE:PYRUVATE/ACETYL-COA/PROPIONYL-COA CARBOXYLASE"/>
    <property type="match status" value="1"/>
</dbReference>
<dbReference type="SUPFAM" id="SSF51246">
    <property type="entry name" value="Rudiment single hybrid motif"/>
    <property type="match status" value="1"/>
</dbReference>
<dbReference type="InterPro" id="IPR016181">
    <property type="entry name" value="Acyl_CoA_acyltransferase"/>
</dbReference>
<dbReference type="Pfam" id="PF01425">
    <property type="entry name" value="Amidase"/>
    <property type="match status" value="1"/>
</dbReference>
<dbReference type="SUPFAM" id="SSF75304">
    <property type="entry name" value="Amidase signature (AS) enzymes"/>
    <property type="match status" value="1"/>
</dbReference>
<keyword evidence="4 8" id="KW-0547">Nucleotide-binding</keyword>
<name>A0AAW0FG08_9APHY</name>
<dbReference type="InterPro" id="IPR011053">
    <property type="entry name" value="Single_hybrid_motif"/>
</dbReference>
<dbReference type="InterPro" id="IPR053844">
    <property type="entry name" value="AH_C"/>
</dbReference>
<dbReference type="Pfam" id="PF10394">
    <property type="entry name" value="Hat1_N"/>
    <property type="match status" value="1"/>
</dbReference>
<evidence type="ECO:0000259" key="9">
    <source>
        <dbReference type="PROSITE" id="PS50968"/>
    </source>
</evidence>
<dbReference type="Pfam" id="PF02682">
    <property type="entry name" value="CT_C_D"/>
    <property type="match status" value="1"/>
</dbReference>
<keyword evidence="7" id="KW-0092">Biotin</keyword>
<evidence type="ECO:0000256" key="1">
    <source>
        <dbReference type="ARBA" id="ARBA00001953"/>
    </source>
</evidence>
<dbReference type="SUPFAM" id="SSF55729">
    <property type="entry name" value="Acyl-CoA N-acyltransferases (Nat)"/>
    <property type="match status" value="1"/>
</dbReference>
<dbReference type="SMART" id="SM00796">
    <property type="entry name" value="AHS1"/>
    <property type="match status" value="1"/>
</dbReference>
<dbReference type="SUPFAM" id="SSF51230">
    <property type="entry name" value="Single hybrid motif"/>
    <property type="match status" value="1"/>
</dbReference>
<dbReference type="EMBL" id="JASBNA010000049">
    <property type="protein sequence ID" value="KAK7680505.1"/>
    <property type="molecule type" value="Genomic_DNA"/>
</dbReference>
<dbReference type="Pfam" id="PF21986">
    <property type="entry name" value="AH_C"/>
    <property type="match status" value="1"/>
</dbReference>
<dbReference type="SUPFAM" id="SSF56059">
    <property type="entry name" value="Glutathione synthetase ATP-binding domain-like"/>
    <property type="match status" value="1"/>
</dbReference>
<dbReference type="InterPro" id="IPR036928">
    <property type="entry name" value="AS_sf"/>
</dbReference>
<dbReference type="PROSITE" id="PS00866">
    <property type="entry name" value="CPSASE_1"/>
    <property type="match status" value="1"/>
</dbReference>
<dbReference type="GO" id="GO:0042393">
    <property type="term" value="F:histone binding"/>
    <property type="evidence" value="ECO:0007669"/>
    <property type="project" value="InterPro"/>
</dbReference>
<dbReference type="InterPro" id="IPR037113">
    <property type="entry name" value="Hat1_N_sf"/>
</dbReference>
<comment type="cofactor">
    <cofactor evidence="1">
        <name>biotin</name>
        <dbReference type="ChEBI" id="CHEBI:57586"/>
    </cofactor>
</comment>
<dbReference type="Pfam" id="PF00289">
    <property type="entry name" value="Biotin_carb_N"/>
    <property type="match status" value="1"/>
</dbReference>
<dbReference type="Pfam" id="PF00364">
    <property type="entry name" value="Biotin_lipoyl"/>
    <property type="match status" value="1"/>
</dbReference>
<keyword evidence="3" id="KW-0436">Ligase</keyword>
<dbReference type="Gene3D" id="3.10.490.10">
    <property type="entry name" value="Gamma-glutamyl cyclotransferase-like"/>
    <property type="match status" value="1"/>
</dbReference>
<dbReference type="InterPro" id="IPR005482">
    <property type="entry name" value="Biotin_COase_C"/>
</dbReference>
<keyword evidence="6 8" id="KW-0067">ATP-binding</keyword>
<feature type="domain" description="Biotin carboxylation" evidence="11">
    <location>
        <begin position="626"/>
        <end position="1051"/>
    </location>
</feature>
<dbReference type="GO" id="GO:0016787">
    <property type="term" value="F:hydrolase activity"/>
    <property type="evidence" value="ECO:0007669"/>
    <property type="project" value="UniProtKB-KW"/>
</dbReference>
<comment type="caution">
    <text evidence="12">The sequence shown here is derived from an EMBL/GenBank/DDBJ whole genome shotgun (WGS) entry which is preliminary data.</text>
</comment>
<evidence type="ECO:0000256" key="7">
    <source>
        <dbReference type="ARBA" id="ARBA00023267"/>
    </source>
</evidence>
<dbReference type="SUPFAM" id="SSF50891">
    <property type="entry name" value="Cyclophilin-like"/>
    <property type="match status" value="2"/>
</dbReference>
<reference evidence="12 13" key="1">
    <citation type="submission" date="2022-09" db="EMBL/GenBank/DDBJ databases">
        <authorList>
            <person name="Palmer J.M."/>
        </authorList>
    </citation>
    <scope>NUCLEOTIDE SEQUENCE [LARGE SCALE GENOMIC DNA]</scope>
    <source>
        <strain evidence="12 13">DSM 7382</strain>
    </source>
</reference>
<dbReference type="SUPFAM" id="SSF52440">
    <property type="entry name" value="PreATP-grasp domain"/>
    <property type="match status" value="1"/>
</dbReference>
<feature type="domain" description="Lipoyl-binding" evidence="9">
    <location>
        <begin position="1734"/>
        <end position="1815"/>
    </location>
</feature>
<evidence type="ECO:0000256" key="8">
    <source>
        <dbReference type="PROSITE-ProRule" id="PRU00409"/>
    </source>
</evidence>
<dbReference type="InterPro" id="IPR050856">
    <property type="entry name" value="Biotin_carboxylase_complex"/>
</dbReference>
<dbReference type="GO" id="GO:0005524">
    <property type="term" value="F:ATP binding"/>
    <property type="evidence" value="ECO:0007669"/>
    <property type="project" value="UniProtKB-UniRule"/>
</dbReference>
<dbReference type="PROSITE" id="PS50979">
    <property type="entry name" value="BC"/>
    <property type="match status" value="1"/>
</dbReference>
<dbReference type="Gene3D" id="3.30.1490.20">
    <property type="entry name" value="ATP-grasp fold, A domain"/>
    <property type="match status" value="1"/>
</dbReference>
<dbReference type="Pfam" id="PF02785">
    <property type="entry name" value="Biotin_carb_C"/>
    <property type="match status" value="1"/>
</dbReference>
<dbReference type="Gene3D" id="3.90.1300.10">
    <property type="entry name" value="Amidase signature (AS) domain"/>
    <property type="match status" value="1"/>
</dbReference>
<dbReference type="InterPro" id="IPR014085">
    <property type="entry name" value="Allophanate_hydrolase"/>
</dbReference>
<dbReference type="InterPro" id="IPR019467">
    <property type="entry name" value="Hat1_N"/>
</dbReference>
<dbReference type="Gene3D" id="2.40.100.10">
    <property type="entry name" value="Cyclophilin-like"/>
    <property type="match status" value="2"/>
</dbReference>
<dbReference type="Pfam" id="PF02786">
    <property type="entry name" value="CPSase_L_D2"/>
    <property type="match status" value="1"/>
</dbReference>
<dbReference type="GO" id="GO:0006325">
    <property type="term" value="P:chromatin organization"/>
    <property type="evidence" value="ECO:0007669"/>
    <property type="project" value="InterPro"/>
</dbReference>